<accession>A0ABU9BDK1</accession>
<gene>
    <name evidence="1" type="ORF">AACH11_18715</name>
</gene>
<dbReference type="Pfam" id="PF07845">
    <property type="entry name" value="DUF1636"/>
    <property type="match status" value="1"/>
</dbReference>
<reference evidence="1 2" key="1">
    <citation type="submission" date="2024-04" db="EMBL/GenBank/DDBJ databases">
        <title>Novel species of the genus Ideonella isolated from streams.</title>
        <authorList>
            <person name="Lu H."/>
        </authorList>
    </citation>
    <scope>NUCLEOTIDE SEQUENCE [LARGE SCALE GENOMIC DNA]</scope>
    <source>
        <strain evidence="1 2">BYS139W</strain>
    </source>
</reference>
<organism evidence="1 2">
    <name type="scientific">Pseudaquabacterium rugosum</name>
    <dbReference type="NCBI Taxonomy" id="2984194"/>
    <lineage>
        <taxon>Bacteria</taxon>
        <taxon>Pseudomonadati</taxon>
        <taxon>Pseudomonadota</taxon>
        <taxon>Betaproteobacteria</taxon>
        <taxon>Burkholderiales</taxon>
        <taxon>Sphaerotilaceae</taxon>
        <taxon>Pseudaquabacterium</taxon>
    </lineage>
</organism>
<dbReference type="Proteomes" id="UP001368500">
    <property type="component" value="Unassembled WGS sequence"/>
</dbReference>
<dbReference type="InterPro" id="IPR012863">
    <property type="entry name" value="DUF1636"/>
</dbReference>
<dbReference type="RefSeq" id="WP_341375781.1">
    <property type="nucleotide sequence ID" value="NZ_JBBUTF010000018.1"/>
</dbReference>
<keyword evidence="2" id="KW-1185">Reference proteome</keyword>
<protein>
    <submittedName>
        <fullName evidence="1">DUF1636 domain-containing protein</fullName>
    </submittedName>
</protein>
<sequence length="149" mass="14981">MSPTTELLICTTCREPDAPREGPTAGQALFDRLQAGLAADAPVRLRGIACLAACDRSCTMALQAAGKTTYVFGALTPDAACAEAVLTVALEHAQRADGTLVWAARPQRLRRGVVARLPGLPAAPVTAAAADGHAASAAPAAPGTPGATV</sequence>
<dbReference type="EMBL" id="JBBUTF010000018">
    <property type="protein sequence ID" value="MEK8027999.1"/>
    <property type="molecule type" value="Genomic_DNA"/>
</dbReference>
<evidence type="ECO:0000313" key="1">
    <source>
        <dbReference type="EMBL" id="MEK8027999.1"/>
    </source>
</evidence>
<comment type="caution">
    <text evidence="1">The sequence shown here is derived from an EMBL/GenBank/DDBJ whole genome shotgun (WGS) entry which is preliminary data.</text>
</comment>
<name>A0ABU9BDK1_9BURK</name>
<proteinExistence type="predicted"/>
<evidence type="ECO:0000313" key="2">
    <source>
        <dbReference type="Proteomes" id="UP001368500"/>
    </source>
</evidence>